<keyword evidence="2" id="KW-1185">Reference proteome</keyword>
<protein>
    <submittedName>
        <fullName evidence="1">Uncharacterized protein</fullName>
    </submittedName>
</protein>
<dbReference type="Proteomes" id="UP000299102">
    <property type="component" value="Unassembled WGS sequence"/>
</dbReference>
<sequence>MLMLFRFRSPGAGYGPCLRGDYIFDNVALKAGEDKGKALRNVADVAQTNRISIRIGIEVYHAPESDSKRILYSTLKKTHRRKSEKQLRRAARAHRRGRREKSRRRIVLRGMNRTLWIPLGNFLSEEATIFNGRVRECPSGVSLPSDTHVLNHSV</sequence>
<name>A0A4C1X0Q4_EUMVA</name>
<proteinExistence type="predicted"/>
<evidence type="ECO:0000313" key="1">
    <source>
        <dbReference type="EMBL" id="GBP55949.1"/>
    </source>
</evidence>
<evidence type="ECO:0000313" key="2">
    <source>
        <dbReference type="Proteomes" id="UP000299102"/>
    </source>
</evidence>
<dbReference type="EMBL" id="BGZK01000682">
    <property type="protein sequence ID" value="GBP55949.1"/>
    <property type="molecule type" value="Genomic_DNA"/>
</dbReference>
<gene>
    <name evidence="1" type="ORF">EVAR_97662_1</name>
</gene>
<organism evidence="1 2">
    <name type="scientific">Eumeta variegata</name>
    <name type="common">Bagworm moth</name>
    <name type="synonym">Eumeta japonica</name>
    <dbReference type="NCBI Taxonomy" id="151549"/>
    <lineage>
        <taxon>Eukaryota</taxon>
        <taxon>Metazoa</taxon>
        <taxon>Ecdysozoa</taxon>
        <taxon>Arthropoda</taxon>
        <taxon>Hexapoda</taxon>
        <taxon>Insecta</taxon>
        <taxon>Pterygota</taxon>
        <taxon>Neoptera</taxon>
        <taxon>Endopterygota</taxon>
        <taxon>Lepidoptera</taxon>
        <taxon>Glossata</taxon>
        <taxon>Ditrysia</taxon>
        <taxon>Tineoidea</taxon>
        <taxon>Psychidae</taxon>
        <taxon>Oiketicinae</taxon>
        <taxon>Eumeta</taxon>
    </lineage>
</organism>
<reference evidence="1 2" key="1">
    <citation type="journal article" date="2019" name="Commun. Biol.">
        <title>The bagworm genome reveals a unique fibroin gene that provides high tensile strength.</title>
        <authorList>
            <person name="Kono N."/>
            <person name="Nakamura H."/>
            <person name="Ohtoshi R."/>
            <person name="Tomita M."/>
            <person name="Numata K."/>
            <person name="Arakawa K."/>
        </authorList>
    </citation>
    <scope>NUCLEOTIDE SEQUENCE [LARGE SCALE GENOMIC DNA]</scope>
</reference>
<dbReference type="AlphaFoldDB" id="A0A4C1X0Q4"/>
<accession>A0A4C1X0Q4</accession>
<comment type="caution">
    <text evidence="1">The sequence shown here is derived from an EMBL/GenBank/DDBJ whole genome shotgun (WGS) entry which is preliminary data.</text>
</comment>